<dbReference type="InterPro" id="IPR012902">
    <property type="entry name" value="N_methyl_site"/>
</dbReference>
<reference evidence="14 15" key="1">
    <citation type="submission" date="2024-04" db="EMBL/GenBank/DDBJ databases">
        <title>Bacterial endophytes with biocontrol capabilities against important plant pathogens.</title>
        <authorList>
            <person name="Alayande K.A."/>
        </authorList>
    </citation>
    <scope>NUCLEOTIDE SEQUENCE [LARGE SCALE GENOMIC DNA]</scope>
    <source>
        <strain evidence="14 15">KV22</strain>
    </source>
</reference>
<evidence type="ECO:0000256" key="7">
    <source>
        <dbReference type="ARBA" id="ARBA00022989"/>
    </source>
</evidence>
<keyword evidence="4" id="KW-0488">Methylation</keyword>
<feature type="compositionally biased region" description="Polar residues" evidence="11">
    <location>
        <begin position="149"/>
        <end position="171"/>
    </location>
</feature>
<evidence type="ECO:0000256" key="2">
    <source>
        <dbReference type="ARBA" id="ARBA00021549"/>
    </source>
</evidence>
<evidence type="ECO:0000256" key="12">
    <source>
        <dbReference type="SAM" id="Phobius"/>
    </source>
</evidence>
<name>A0ABU9JIP3_9GAMM</name>
<dbReference type="RefSeq" id="WP_167390320.1">
    <property type="nucleotide sequence ID" value="NZ_JBBYHY010000002.1"/>
</dbReference>
<dbReference type="Proteomes" id="UP001455088">
    <property type="component" value="Unassembled WGS sequence"/>
</dbReference>
<dbReference type="InterPro" id="IPR045584">
    <property type="entry name" value="Pilin-like"/>
</dbReference>
<evidence type="ECO:0000313" key="15">
    <source>
        <dbReference type="Proteomes" id="UP001455088"/>
    </source>
</evidence>
<dbReference type="Pfam" id="PF12019">
    <property type="entry name" value="GspH"/>
    <property type="match status" value="1"/>
</dbReference>
<keyword evidence="6 12" id="KW-0812">Transmembrane</keyword>
<evidence type="ECO:0000256" key="11">
    <source>
        <dbReference type="SAM" id="MobiDB-lite"/>
    </source>
</evidence>
<comment type="subcellular location">
    <subcellularLocation>
        <location evidence="1">Cell inner membrane</location>
        <topology evidence="1">Single-pass membrane protein</topology>
    </subcellularLocation>
</comment>
<dbReference type="SUPFAM" id="SSF54523">
    <property type="entry name" value="Pili subunits"/>
    <property type="match status" value="1"/>
</dbReference>
<gene>
    <name evidence="14" type="ORF">AAE039_03935</name>
</gene>
<sequence>MSLRRSNGFTLIELMVTMAVLAVLVAVGFPNFLSVIRSNRVVAANNEALGLLSLARSEAIRNNKGGGVCGSATGTSCDGDWNSGILAFADPDGSGTLETSETVLRYSQGHPRLVVDGPDNVAISFDGRGRRQAPADQTLTLRPDECSGQPMQRTVTINSSGQARSAQGACQ</sequence>
<accession>A0ABU9JIP3</accession>
<keyword evidence="7 12" id="KW-1133">Transmembrane helix</keyword>
<evidence type="ECO:0000256" key="10">
    <source>
        <dbReference type="ARBA" id="ARBA00030775"/>
    </source>
</evidence>
<evidence type="ECO:0000256" key="4">
    <source>
        <dbReference type="ARBA" id="ARBA00022481"/>
    </source>
</evidence>
<evidence type="ECO:0000256" key="3">
    <source>
        <dbReference type="ARBA" id="ARBA00022475"/>
    </source>
</evidence>
<organism evidence="14 15">
    <name type="scientific">Stenotrophomonas bentonitica</name>
    <dbReference type="NCBI Taxonomy" id="1450134"/>
    <lineage>
        <taxon>Bacteria</taxon>
        <taxon>Pseudomonadati</taxon>
        <taxon>Pseudomonadota</taxon>
        <taxon>Gammaproteobacteria</taxon>
        <taxon>Lysobacterales</taxon>
        <taxon>Lysobacteraceae</taxon>
        <taxon>Stenotrophomonas</taxon>
    </lineage>
</organism>
<dbReference type="EMBL" id="JBBYHY010000002">
    <property type="protein sequence ID" value="MEL3952706.1"/>
    <property type="molecule type" value="Genomic_DNA"/>
</dbReference>
<comment type="similarity">
    <text evidence="9">Belongs to the GSP H family.</text>
</comment>
<evidence type="ECO:0000313" key="14">
    <source>
        <dbReference type="EMBL" id="MEL3952706.1"/>
    </source>
</evidence>
<proteinExistence type="inferred from homology"/>
<evidence type="ECO:0000256" key="8">
    <source>
        <dbReference type="ARBA" id="ARBA00023136"/>
    </source>
</evidence>
<keyword evidence="15" id="KW-1185">Reference proteome</keyword>
<evidence type="ECO:0000256" key="5">
    <source>
        <dbReference type="ARBA" id="ARBA00022519"/>
    </source>
</evidence>
<feature type="transmembrane region" description="Helical" evidence="12">
    <location>
        <begin position="12"/>
        <end position="33"/>
    </location>
</feature>
<dbReference type="Pfam" id="PF07963">
    <property type="entry name" value="N_methyl"/>
    <property type="match status" value="1"/>
</dbReference>
<keyword evidence="3" id="KW-1003">Cell membrane</keyword>
<evidence type="ECO:0000256" key="1">
    <source>
        <dbReference type="ARBA" id="ARBA00004377"/>
    </source>
</evidence>
<evidence type="ECO:0000259" key="13">
    <source>
        <dbReference type="Pfam" id="PF12019"/>
    </source>
</evidence>
<evidence type="ECO:0000256" key="6">
    <source>
        <dbReference type="ARBA" id="ARBA00022692"/>
    </source>
</evidence>
<evidence type="ECO:0000256" key="9">
    <source>
        <dbReference type="ARBA" id="ARBA00025772"/>
    </source>
</evidence>
<feature type="domain" description="General secretion pathway GspH" evidence="13">
    <location>
        <begin position="46"/>
        <end position="161"/>
    </location>
</feature>
<keyword evidence="5" id="KW-0997">Cell inner membrane</keyword>
<keyword evidence="8 12" id="KW-0472">Membrane</keyword>
<feature type="region of interest" description="Disordered" evidence="11">
    <location>
        <begin position="140"/>
        <end position="171"/>
    </location>
</feature>
<dbReference type="Gene3D" id="3.55.40.10">
    <property type="entry name" value="minor pseudopilin epsh domain"/>
    <property type="match status" value="1"/>
</dbReference>
<dbReference type="NCBIfam" id="TIGR02532">
    <property type="entry name" value="IV_pilin_GFxxxE"/>
    <property type="match status" value="1"/>
</dbReference>
<protein>
    <recommendedName>
        <fullName evidence="2">Type II secretion system protein H</fullName>
    </recommendedName>
    <alternativeName>
        <fullName evidence="10">General secretion pathway protein H</fullName>
    </alternativeName>
</protein>
<comment type="caution">
    <text evidence="14">The sequence shown here is derived from an EMBL/GenBank/DDBJ whole genome shotgun (WGS) entry which is preliminary data.</text>
</comment>
<dbReference type="InterPro" id="IPR022346">
    <property type="entry name" value="T2SS_GspH"/>
</dbReference>